<evidence type="ECO:0000313" key="6">
    <source>
        <dbReference type="Proteomes" id="UP001546774"/>
    </source>
</evidence>
<gene>
    <name evidence="5" type="primary">spoIVA</name>
    <name evidence="5" type="ORF">WMO37_03705</name>
</gene>
<dbReference type="SUPFAM" id="SSF52540">
    <property type="entry name" value="P-loop containing nucleoside triphosphate hydrolases"/>
    <property type="match status" value="1"/>
</dbReference>
<dbReference type="InterPro" id="IPR046840">
    <property type="entry name" value="SpoIVA_C"/>
</dbReference>
<keyword evidence="1" id="KW-0749">Sporulation</keyword>
<proteinExistence type="predicted"/>
<comment type="caution">
    <text evidence="5">The sequence shown here is derived from an EMBL/GenBank/DDBJ whole genome shotgun (WGS) entry which is preliminary data.</text>
</comment>
<accession>A0ABV1H4P6</accession>
<dbReference type="Pfam" id="PF20438">
    <property type="entry name" value="SpoIVA_middle"/>
    <property type="match status" value="1"/>
</dbReference>
<dbReference type="Gene3D" id="3.40.50.300">
    <property type="entry name" value="P-loop containing nucleotide triphosphate hydrolases"/>
    <property type="match status" value="1"/>
</dbReference>
<sequence>MDSNQEFSLYKDMKARTNGEIYIGVVGPVRTGKSTFIKRFMDLCVLPQMENEHVRARAKDELPQSAAGTTIMTTEPKFIPSEAALIYPMEDVGVKVRLIDCVGFMVEGASGHVENEKERMVKTPWSQTEIPFTKAAEIGTKKVIAEHSTIGIVVTTDGSFSEIPRQNYVPAEERTIQELSAIKKPFLVLLNSVKPYSKETGQLAEELTQKYGVTVLPVNCDQLKKEDITAILENVLLEFPVTELDFYTPQWMEMLPEDHWLKAELIAKAAEVLEPVGKIRDVKKNFVQVTGESLSGITVSDIQMSDGRVRLEVQMKPQVYYDILSELTGTAIHNEYELIHMIRELSAKKKEFDSVGNALSEVSASGFGVVTPVREEIVLDEPEVIKNGTKYGVKIKAQVPSVNMIKTNISVEIAPIVGTKNQADDLIAYIKENAGDNAQGIWETNIFGKTIEQIVDDGIYEKTHNMTPESMEKISSTLEKVMNENSGLVCLIV</sequence>
<comment type="subcellular location">
    <subcellularLocation>
        <location evidence="1">Cytoplasm</location>
    </subcellularLocation>
</comment>
<dbReference type="Pfam" id="PF20439">
    <property type="entry name" value="SpoIVA_C"/>
    <property type="match status" value="1"/>
</dbReference>
<evidence type="ECO:0000259" key="4">
    <source>
        <dbReference type="Pfam" id="PF20439"/>
    </source>
</evidence>
<comment type="catalytic activity">
    <reaction evidence="1">
        <text>ATP + H2O = ADP + phosphate + H(+)</text>
        <dbReference type="Rhea" id="RHEA:13065"/>
        <dbReference type="ChEBI" id="CHEBI:15377"/>
        <dbReference type="ChEBI" id="CHEBI:15378"/>
        <dbReference type="ChEBI" id="CHEBI:30616"/>
        <dbReference type="ChEBI" id="CHEBI:43474"/>
        <dbReference type="ChEBI" id="CHEBI:456216"/>
    </reaction>
</comment>
<feature type="domain" description="Stage IV sporulation protein A ATPase" evidence="2">
    <location>
        <begin position="6"/>
        <end position="240"/>
    </location>
</feature>
<dbReference type="InterPro" id="IPR046842">
    <property type="entry name" value="SpoIVA_ATPase"/>
</dbReference>
<dbReference type="InterPro" id="IPR014201">
    <property type="entry name" value="Spore_IV_A"/>
</dbReference>
<organism evidence="5 6">
    <name type="scientific">Lachnospira intestinalis</name>
    <dbReference type="NCBI Taxonomy" id="3133158"/>
    <lineage>
        <taxon>Bacteria</taxon>
        <taxon>Bacillati</taxon>
        <taxon>Bacillota</taxon>
        <taxon>Clostridia</taxon>
        <taxon>Lachnospirales</taxon>
        <taxon>Lachnospiraceae</taxon>
        <taxon>Lachnospira</taxon>
    </lineage>
</organism>
<comment type="function">
    <text evidence="1">ATPase. Has a role at an early stage in the morphogenesis of the spore coat.</text>
</comment>
<name>A0ABV1H4P6_9FIRM</name>
<dbReference type="Pfam" id="PF09547">
    <property type="entry name" value="SpoIVA_ATPase"/>
    <property type="match status" value="1"/>
</dbReference>
<keyword evidence="1" id="KW-0378">Hydrolase</keyword>
<dbReference type="PIRSF" id="PIRSF007466">
    <property type="entry name" value="SpoIVA"/>
    <property type="match status" value="1"/>
</dbReference>
<evidence type="ECO:0000259" key="3">
    <source>
        <dbReference type="Pfam" id="PF20438"/>
    </source>
</evidence>
<keyword evidence="1" id="KW-0963">Cytoplasm</keyword>
<keyword evidence="1" id="KW-0067">ATP-binding</keyword>
<reference evidence="5" key="1">
    <citation type="submission" date="2024-03" db="EMBL/GenBank/DDBJ databases">
        <title>Human intestinal bacterial collection.</title>
        <authorList>
            <person name="Pauvert C."/>
            <person name="Hitch T.C.A."/>
            <person name="Clavel T."/>
        </authorList>
    </citation>
    <scope>NUCLEOTIDE SEQUENCE [LARGE SCALE GENOMIC DNA]</scope>
    <source>
        <strain evidence="5">CLA-AA-H89B</strain>
    </source>
</reference>
<keyword evidence="6" id="KW-1185">Reference proteome</keyword>
<dbReference type="EMBL" id="JBBMFS010000002">
    <property type="protein sequence ID" value="MEQ2554122.1"/>
    <property type="molecule type" value="Genomic_DNA"/>
</dbReference>
<evidence type="ECO:0000313" key="5">
    <source>
        <dbReference type="EMBL" id="MEQ2554122.1"/>
    </source>
</evidence>
<keyword evidence="1" id="KW-0547">Nucleotide-binding</keyword>
<dbReference type="InterPro" id="IPR046841">
    <property type="entry name" value="SpoIVA_middle"/>
</dbReference>
<evidence type="ECO:0000256" key="1">
    <source>
        <dbReference type="PIRNR" id="PIRNR007466"/>
    </source>
</evidence>
<feature type="domain" description="Stage IV sporulation protein A middle" evidence="3">
    <location>
        <begin position="241"/>
        <end position="418"/>
    </location>
</feature>
<evidence type="ECO:0000259" key="2">
    <source>
        <dbReference type="Pfam" id="PF09547"/>
    </source>
</evidence>
<dbReference type="EC" id="3.6.1.-" evidence="1"/>
<dbReference type="InterPro" id="IPR027417">
    <property type="entry name" value="P-loop_NTPase"/>
</dbReference>
<dbReference type="Proteomes" id="UP001546774">
    <property type="component" value="Unassembled WGS sequence"/>
</dbReference>
<dbReference type="NCBIfam" id="TIGR02836">
    <property type="entry name" value="spore_IV_A"/>
    <property type="match status" value="1"/>
</dbReference>
<protein>
    <recommendedName>
        <fullName evidence="1">Stage IV sporulation protein A</fullName>
        <ecNumber evidence="1">3.6.1.-</ecNumber>
    </recommendedName>
    <alternativeName>
        <fullName evidence="1">Coat morphogenetic protein SpoIVA</fullName>
    </alternativeName>
</protein>
<feature type="domain" description="Sporulation stage IV protein A C-terminal" evidence="4">
    <location>
        <begin position="419"/>
        <end position="493"/>
    </location>
</feature>